<dbReference type="Proteomes" id="UP000271031">
    <property type="component" value="Unassembled WGS sequence"/>
</dbReference>
<feature type="modified residue" description="N6-(pyridoxal phosphate)lysine" evidence="4">
    <location>
        <position position="186"/>
    </location>
</feature>
<evidence type="ECO:0000256" key="4">
    <source>
        <dbReference type="PIRSR" id="PIRSR000390-2"/>
    </source>
</evidence>
<dbReference type="Pfam" id="PF01041">
    <property type="entry name" value="DegT_DnrJ_EryC1"/>
    <property type="match status" value="1"/>
</dbReference>
<dbReference type="Gene3D" id="3.40.640.10">
    <property type="entry name" value="Type I PLP-dependent aspartate aminotransferase-like (Major domain)"/>
    <property type="match status" value="1"/>
</dbReference>
<organism evidence="6 7">
    <name type="scientific">Brevibacillus fluminis</name>
    <dbReference type="NCBI Taxonomy" id="511487"/>
    <lineage>
        <taxon>Bacteria</taxon>
        <taxon>Bacillati</taxon>
        <taxon>Bacillota</taxon>
        <taxon>Bacilli</taxon>
        <taxon>Bacillales</taxon>
        <taxon>Paenibacillaceae</taxon>
        <taxon>Brevibacillus</taxon>
    </lineage>
</organism>
<dbReference type="PIRSF" id="PIRSF000390">
    <property type="entry name" value="PLP_StrS"/>
    <property type="match status" value="1"/>
</dbReference>
<comment type="caution">
    <text evidence="6">The sequence shown here is derived from an EMBL/GenBank/DDBJ whole genome shotgun (WGS) entry which is preliminary data.</text>
</comment>
<evidence type="ECO:0000256" key="5">
    <source>
        <dbReference type="RuleBase" id="RU004508"/>
    </source>
</evidence>
<dbReference type="AlphaFoldDB" id="A0A3M8DH86"/>
<evidence type="ECO:0000256" key="1">
    <source>
        <dbReference type="ARBA" id="ARBA00022898"/>
    </source>
</evidence>
<feature type="active site" description="Proton acceptor" evidence="3">
    <location>
        <position position="186"/>
    </location>
</feature>
<reference evidence="6 7" key="1">
    <citation type="submission" date="2018-10" db="EMBL/GenBank/DDBJ databases">
        <title>Phylogenomics of Brevibacillus.</title>
        <authorList>
            <person name="Dunlap C."/>
        </authorList>
    </citation>
    <scope>NUCLEOTIDE SEQUENCE [LARGE SCALE GENOMIC DNA]</scope>
    <source>
        <strain evidence="6 7">JCM 15716</strain>
    </source>
</reference>
<keyword evidence="6" id="KW-0032">Aminotransferase</keyword>
<dbReference type="InterPro" id="IPR000653">
    <property type="entry name" value="DegT/StrS_aminotransferase"/>
</dbReference>
<evidence type="ECO:0000313" key="6">
    <source>
        <dbReference type="EMBL" id="RNB87368.1"/>
    </source>
</evidence>
<dbReference type="InterPro" id="IPR015422">
    <property type="entry name" value="PyrdxlP-dep_Trfase_small"/>
</dbReference>
<dbReference type="PANTHER" id="PTHR30244">
    <property type="entry name" value="TRANSAMINASE"/>
    <property type="match status" value="1"/>
</dbReference>
<dbReference type="RefSeq" id="WP_122919066.1">
    <property type="nucleotide sequence ID" value="NZ_RHHQ01000012.1"/>
</dbReference>
<dbReference type="CDD" id="cd00616">
    <property type="entry name" value="AHBA_syn"/>
    <property type="match status" value="1"/>
</dbReference>
<dbReference type="FunFam" id="3.40.640.10:FF:000089">
    <property type="entry name" value="Aminotransferase, DegT/DnrJ/EryC1/StrS family"/>
    <property type="match status" value="1"/>
</dbReference>
<proteinExistence type="inferred from homology"/>
<evidence type="ECO:0000313" key="7">
    <source>
        <dbReference type="Proteomes" id="UP000271031"/>
    </source>
</evidence>
<comment type="similarity">
    <text evidence="2 5">Belongs to the DegT/DnrJ/EryC1 family.</text>
</comment>
<dbReference type="InterPro" id="IPR015421">
    <property type="entry name" value="PyrdxlP-dep_Trfase_major"/>
</dbReference>
<dbReference type="SUPFAM" id="SSF53383">
    <property type="entry name" value="PLP-dependent transferases"/>
    <property type="match status" value="1"/>
</dbReference>
<evidence type="ECO:0000256" key="2">
    <source>
        <dbReference type="ARBA" id="ARBA00037999"/>
    </source>
</evidence>
<name>A0A3M8DH86_9BACL</name>
<keyword evidence="6" id="KW-0808">Transferase</keyword>
<keyword evidence="7" id="KW-1185">Reference proteome</keyword>
<dbReference type="PANTHER" id="PTHR30244:SF36">
    <property type="entry name" value="3-OXO-GLUCOSE-6-PHOSPHATE:GLUTAMATE AMINOTRANSFERASE"/>
    <property type="match status" value="1"/>
</dbReference>
<dbReference type="GO" id="GO:0008483">
    <property type="term" value="F:transaminase activity"/>
    <property type="evidence" value="ECO:0007669"/>
    <property type="project" value="UniProtKB-KW"/>
</dbReference>
<gene>
    <name evidence="6" type="ORF">EDM56_17050</name>
</gene>
<dbReference type="GO" id="GO:0000271">
    <property type="term" value="P:polysaccharide biosynthetic process"/>
    <property type="evidence" value="ECO:0007669"/>
    <property type="project" value="TreeGrafter"/>
</dbReference>
<sequence length="366" mass="40615">MKIPMLDLNPEIDLLWEELMQAMQQVLRSGHFIMGSQGKAFESEVARYLGCKHAIGLNSGTDALVIALRAAGIGPGDEVITTPFTFFATAEAISHVGAVPVFVDVVQETLNLDAKALEQAITPRTKAVIPVHLYGNPCDLEPIMAIASQHGLRVIEDVAQAFGGEYRGRKVGTWGDAGCFSFFPTKNLGAYGDGGLLVTDDDELAEQARMLRQHGAKRKYFNEVIGYNSRLDELQAAILRVKLQRIEEFNEGRIQAASYYRKLLEGVAGIKCLDEQSDSRHVYHQMTVLITNDMRDQVQKRLAEEGIDTMIYYPVPVHKLPVYQGLGYQLPIAERAANQALSLPIWPQIGRNIQEHVIDKLKEALV</sequence>
<dbReference type="InterPro" id="IPR015424">
    <property type="entry name" value="PyrdxlP-dep_Trfase"/>
</dbReference>
<dbReference type="OrthoDB" id="9810913at2"/>
<dbReference type="GO" id="GO:0030170">
    <property type="term" value="F:pyridoxal phosphate binding"/>
    <property type="evidence" value="ECO:0007669"/>
    <property type="project" value="UniProtKB-ARBA"/>
</dbReference>
<dbReference type="EMBL" id="RHHQ01000012">
    <property type="protein sequence ID" value="RNB87368.1"/>
    <property type="molecule type" value="Genomic_DNA"/>
</dbReference>
<keyword evidence="1 4" id="KW-0663">Pyridoxal phosphate</keyword>
<protein>
    <submittedName>
        <fullName evidence="6">DegT/DnrJ/EryC1/StrS family aminotransferase</fullName>
    </submittedName>
</protein>
<accession>A0A3M8DH86</accession>
<evidence type="ECO:0000256" key="3">
    <source>
        <dbReference type="PIRSR" id="PIRSR000390-1"/>
    </source>
</evidence>
<dbReference type="Gene3D" id="3.90.1150.10">
    <property type="entry name" value="Aspartate Aminotransferase, domain 1"/>
    <property type="match status" value="1"/>
</dbReference>